<accession>A0ACD4NQS0</accession>
<sequence>MTGTRDLLFICGDLCNLGDLALLLQNLEIARDQGRRAWVRRWAPLPAEIEEQVSEAAGRIVDGRDLPRFLSLASRCDMVIGGGQLVRENVSTRSLLFLAMGVTACKLRGGRVATRGLGVSAVRSRKLRLLWRQVLGRAGDIRVRDEASAVNAARIVPGAKVLQTADMAFYPSRLHGHESRAAAASPSILIAPCIDGSEERSIDGAALPRLLEAARTRFPDAELVFACHDPRPGMDAKASDLLIEGHGLRARKSAGNRLDVLLEEYGRAGIVITNRLHSVIFSLLSKRPVLVVDDGSRKIAAVATAFRIPTIGRGDESGAEEAVATALDFDRDVRAAALDDMSARAKRNLSSD</sequence>
<reference evidence="1" key="1">
    <citation type="submission" date="2022-11" db="EMBL/GenBank/DDBJ databases">
        <title>beta-Carotene-producing bacterium, Jeongeuplla avenae sp. nov., alleviates the salt stress of Arabidopsis seedlings.</title>
        <authorList>
            <person name="Jiang L."/>
            <person name="Lee J."/>
        </authorList>
    </citation>
    <scope>NUCLEOTIDE SEQUENCE</scope>
    <source>
        <strain evidence="1">DY_R2A_6</strain>
    </source>
</reference>
<dbReference type="EMBL" id="CP113520">
    <property type="protein sequence ID" value="WAJ29182.1"/>
    <property type="molecule type" value="Genomic_DNA"/>
</dbReference>
<evidence type="ECO:0000313" key="1">
    <source>
        <dbReference type="EMBL" id="WAJ29182.1"/>
    </source>
</evidence>
<gene>
    <name evidence="1" type="ORF">OXU80_02775</name>
</gene>
<keyword evidence="2" id="KW-1185">Reference proteome</keyword>
<name>A0ACD4NQS0_9HYPH</name>
<proteinExistence type="predicted"/>
<keyword evidence="1" id="KW-0808">Transferase</keyword>
<protein>
    <submittedName>
        <fullName evidence="1">Polysaccharide pyruvyl transferase family protein</fullName>
    </submittedName>
</protein>
<dbReference type="Proteomes" id="UP001163223">
    <property type="component" value="Chromosome"/>
</dbReference>
<evidence type="ECO:0000313" key="2">
    <source>
        <dbReference type="Proteomes" id="UP001163223"/>
    </source>
</evidence>
<organism evidence="1 2">
    <name type="scientific">Antarcticirhabdus aurantiaca</name>
    <dbReference type="NCBI Taxonomy" id="2606717"/>
    <lineage>
        <taxon>Bacteria</taxon>
        <taxon>Pseudomonadati</taxon>
        <taxon>Pseudomonadota</taxon>
        <taxon>Alphaproteobacteria</taxon>
        <taxon>Hyphomicrobiales</taxon>
        <taxon>Aurantimonadaceae</taxon>
        <taxon>Antarcticirhabdus</taxon>
    </lineage>
</organism>